<dbReference type="SUPFAM" id="SSF49785">
    <property type="entry name" value="Galactose-binding domain-like"/>
    <property type="match status" value="1"/>
</dbReference>
<dbReference type="PANTHER" id="PTHR37322">
    <property type="match status" value="1"/>
</dbReference>
<dbReference type="Gene3D" id="1.50.10.100">
    <property type="entry name" value="Chondroitin AC/alginate lyase"/>
    <property type="match status" value="1"/>
</dbReference>
<reference evidence="2 3" key="1">
    <citation type="journal article" date="2014" name="Genome Announc.">
        <title>Draft Genome Sequences of Marine Flavobacterium Algibacter lectus Strains SS8 and NR4.</title>
        <authorList>
            <person name="Takatani N."/>
            <person name="Nakanishi M."/>
            <person name="Meirelles P."/>
            <person name="Mino S."/>
            <person name="Suda W."/>
            <person name="Oshima K."/>
            <person name="Hattori M."/>
            <person name="Ohkuma M."/>
            <person name="Hosokawa M."/>
            <person name="Miyashita K."/>
            <person name="Thompson F.L."/>
            <person name="Niwa A."/>
            <person name="Sawabe T."/>
            <person name="Sawabe T."/>
        </authorList>
    </citation>
    <scope>NUCLEOTIDE SEQUENCE [LARGE SCALE GENOMIC DNA]</scope>
    <source>
        <strain evidence="3">JCM19274</strain>
    </source>
</reference>
<feature type="domain" description="Lyase N-terminal" evidence="1">
    <location>
        <begin position="15"/>
        <end position="197"/>
    </location>
</feature>
<dbReference type="InterPro" id="IPR008929">
    <property type="entry name" value="Chondroitin_lyas"/>
</dbReference>
<evidence type="ECO:0000259" key="1">
    <source>
        <dbReference type="Pfam" id="PF09092"/>
    </source>
</evidence>
<dbReference type="EMBL" id="BBNU01000021">
    <property type="protein sequence ID" value="GAL82101.1"/>
    <property type="molecule type" value="Genomic_DNA"/>
</dbReference>
<dbReference type="PANTHER" id="PTHR37322:SF3">
    <property type="entry name" value="CHONDROITIN SULFATE ABC EXOLYASE"/>
    <property type="match status" value="1"/>
</dbReference>
<dbReference type="RefSeq" id="WP_042500643.1">
    <property type="nucleotide sequence ID" value="NZ_BBNU01000021.1"/>
</dbReference>
<dbReference type="Proteomes" id="UP000029643">
    <property type="component" value="Unassembled WGS sequence"/>
</dbReference>
<evidence type="ECO:0000313" key="2">
    <source>
        <dbReference type="EMBL" id="GAL82101.1"/>
    </source>
</evidence>
<name>A0A090WYQ4_9FLAO</name>
<comment type="caution">
    <text evidence="2">The sequence shown here is derived from an EMBL/GenBank/DDBJ whole genome shotgun (WGS) entry which is preliminary data.</text>
</comment>
<evidence type="ECO:0000313" key="3">
    <source>
        <dbReference type="Proteomes" id="UP000029643"/>
    </source>
</evidence>
<dbReference type="Gene3D" id="2.60.120.430">
    <property type="entry name" value="Galactose-binding lectin"/>
    <property type="match status" value="1"/>
</dbReference>
<protein>
    <submittedName>
        <fullName evidence="2">Chondroitinase</fullName>
    </submittedName>
</protein>
<accession>A0A090WYQ4</accession>
<dbReference type="GO" id="GO:0006027">
    <property type="term" value="P:glycosaminoglycan catabolic process"/>
    <property type="evidence" value="ECO:0007669"/>
    <property type="project" value="InterPro"/>
</dbReference>
<organism evidence="2 3">
    <name type="scientific">Algibacter lectus</name>
    <dbReference type="NCBI Taxonomy" id="221126"/>
    <lineage>
        <taxon>Bacteria</taxon>
        <taxon>Pseudomonadati</taxon>
        <taxon>Bacteroidota</taxon>
        <taxon>Flavobacteriia</taxon>
        <taxon>Flavobacteriales</taxon>
        <taxon>Flavobacteriaceae</taxon>
        <taxon>Algibacter</taxon>
    </lineage>
</organism>
<proteinExistence type="predicted"/>
<sequence length="356" mass="40719">MAITTSLAFAQEKVMESFEDGIPKGLTTKGGHLSIDNLRIKHGRKALKWDWVGNSALVFNTPIGYHKARNLSEVKPEGRDKYLMDGHSSYDNKVVLEEPRGFFMWIYNEEAAIGKLTFQFGRDDIVDCEFDYNLNFVGWRSVAVIYDRGDMRGIPRADMNRMTILAPATSSGTYYIDAIGTSVPMNPKVATANPQLPYIKPHTRLVTNYEHRMYEFSKFRPSFPLEEMTIEKEKELDVMFDKVEAFIVPEYEQEQFKNKSIDKVVALYNSFEIKRNGDKIYGRPLLKANVYPEHFKEAGLGKKINEGCMEWREHFGKALINIASIIALPKTMKIKQSLKICLLTCLIMGGLIKVLM</sequence>
<dbReference type="AlphaFoldDB" id="A0A090WYQ4"/>
<dbReference type="InterPro" id="IPR039174">
    <property type="entry name" value="Chondroitin_ABC_lyase"/>
</dbReference>
<dbReference type="InterPro" id="IPR008979">
    <property type="entry name" value="Galactose-bd-like_sf"/>
</dbReference>
<dbReference type="Pfam" id="PF09092">
    <property type="entry name" value="Lyase_N"/>
    <property type="match status" value="1"/>
</dbReference>
<gene>
    <name evidence="2" type="ORF">JCM19274_2812</name>
</gene>
<dbReference type="InterPro" id="IPR015176">
    <property type="entry name" value="Lyase_N"/>
</dbReference>